<feature type="compositionally biased region" description="Polar residues" evidence="11">
    <location>
        <begin position="110"/>
        <end position="120"/>
    </location>
</feature>
<sequence length="120" mass="13726">MWDPLLNEFPETVHGFRCMLAIKYLQVVEVTYAPDTVGYDLIRELIRILRTKDYGHATCSCRYSHFHSRLQSTPEVELRQPLPQQCCCPNCPSHKQPQQTGLGPKAHVSEAQNLSDVQNT</sequence>
<dbReference type="KEGG" id="vg:4261804"/>
<dbReference type="EMBL" id="AM238692">
    <property type="protein sequence ID" value="CAJ87646.1"/>
    <property type="molecule type" value="Genomic_DNA"/>
</dbReference>
<evidence type="ECO:0000256" key="7">
    <source>
        <dbReference type="ARBA" id="ARBA00022632"/>
    </source>
</evidence>
<comment type="similarity">
    <text evidence="3 10">Belongs to the geminiviridae protein AV2/V2 family.</text>
</comment>
<evidence type="ECO:0000256" key="10">
    <source>
        <dbReference type="RuleBase" id="RU364051"/>
    </source>
</evidence>
<evidence type="ECO:0000256" key="4">
    <source>
        <dbReference type="ARBA" id="ARBA00011105"/>
    </source>
</evidence>
<comment type="function">
    <text evidence="1 10">Through its interaction with host SGS3, acts as a suppressor of RNA-mediated gene silencing, also known as post-transcriptional gene silencing (PTGS), a mechanism of plant viral defense that limits the accumulation of viral RNAs.</text>
</comment>
<evidence type="ECO:0000256" key="5">
    <source>
        <dbReference type="ARBA" id="ARBA00022463"/>
    </source>
</evidence>
<dbReference type="GO" id="GO:0044220">
    <property type="term" value="C:host cell perinuclear region of cytoplasm"/>
    <property type="evidence" value="ECO:0007669"/>
    <property type="project" value="UniProtKB-SubCell"/>
</dbReference>
<evidence type="ECO:0000256" key="2">
    <source>
        <dbReference type="ARBA" id="ARBA00004407"/>
    </source>
</evidence>
<dbReference type="GO" id="GO:0052170">
    <property type="term" value="P:symbiont-mediated suppression of host innate immune response"/>
    <property type="evidence" value="ECO:0007669"/>
    <property type="project" value="UniProtKB-KW"/>
</dbReference>
<reference evidence="12 13" key="1">
    <citation type="journal article" date="2007" name="Plant Pathol.">
        <title>A new begomovirus associated with yellow vein disease of Siegesbeckia glabrescens.</title>
        <authorList>
            <person name="Wu J.B."/>
            <person name="Cai J.H."/>
            <person name="Zhou X.P."/>
        </authorList>
    </citation>
    <scope>NUCLEOTIDE SEQUENCE [LARGE SCALE GENOMIC DNA]</scope>
    <source>
        <strain evidence="12">G111</strain>
    </source>
</reference>
<feature type="region of interest" description="Disordered" evidence="11">
    <location>
        <begin position="93"/>
        <end position="120"/>
    </location>
</feature>
<evidence type="ECO:0000256" key="3">
    <source>
        <dbReference type="ARBA" id="ARBA00009397"/>
    </source>
</evidence>
<protein>
    <recommendedName>
        <fullName evidence="10">Protein V2</fullName>
    </recommendedName>
</protein>
<keyword evidence="5 10" id="KW-0941">Suppressor of RNA silencing</keyword>
<dbReference type="GeneID" id="4261804"/>
<organism evidence="12 13">
    <name type="scientific">Siegesbeckia yellow vein Guangxi virus</name>
    <dbReference type="NCBI Taxonomy" id="379728"/>
    <lineage>
        <taxon>Viruses</taxon>
        <taxon>Monodnaviria</taxon>
        <taxon>Shotokuvirae</taxon>
        <taxon>Cressdnaviricota</taxon>
        <taxon>Repensiviricetes</taxon>
        <taxon>Geplafuvirales</taxon>
        <taxon>Geminiviridae</taxon>
        <taxon>Begomovirus</taxon>
        <taxon>Begomovirus siegesbeckiaguangxiense</taxon>
    </lineage>
</organism>
<keyword evidence="9" id="KW-0899">Viral immunoevasion</keyword>
<dbReference type="Proteomes" id="UP000201984">
    <property type="component" value="Segment DNA A"/>
</dbReference>
<dbReference type="OrthoDB" id="14447at10239"/>
<accession>Q0KFW1</accession>
<dbReference type="Pfam" id="PF01524">
    <property type="entry name" value="Gemini_V2"/>
    <property type="match status" value="1"/>
</dbReference>
<name>Q0KFW1_9GEMI</name>
<comment type="subcellular location">
    <subcellularLocation>
        <location evidence="2 10">Host cytoplasm</location>
        <location evidence="2 10">Host perinuclear region</location>
    </subcellularLocation>
</comment>
<dbReference type="GO" id="GO:0060967">
    <property type="term" value="P:negative regulation of gene silencing by regulatory ncRNA"/>
    <property type="evidence" value="ECO:0007669"/>
    <property type="project" value="InterPro"/>
</dbReference>
<keyword evidence="8 10" id="KW-1035">Host cytoplasm</keyword>
<gene>
    <name evidence="12" type="primary">AV2</name>
</gene>
<evidence type="ECO:0000256" key="11">
    <source>
        <dbReference type="SAM" id="MobiDB-lite"/>
    </source>
</evidence>
<evidence type="ECO:0000256" key="1">
    <source>
        <dbReference type="ARBA" id="ARBA00003603"/>
    </source>
</evidence>
<evidence type="ECO:0000256" key="6">
    <source>
        <dbReference type="ARBA" id="ARBA00022581"/>
    </source>
</evidence>
<evidence type="ECO:0000256" key="8">
    <source>
        <dbReference type="ARBA" id="ARBA00023200"/>
    </source>
</evidence>
<comment type="subunit">
    <text evidence="4 10">Interacts with host SGS3.</text>
</comment>
<keyword evidence="6 10" id="KW-0945">Host-virus interaction</keyword>
<dbReference type="InterPro" id="IPR002511">
    <property type="entry name" value="Gemini_V2"/>
</dbReference>
<evidence type="ECO:0000313" key="12">
    <source>
        <dbReference type="EMBL" id="CAJ87646.1"/>
    </source>
</evidence>
<keyword evidence="13" id="KW-1185">Reference proteome</keyword>
<dbReference type="RefSeq" id="YP_729216.1">
    <property type="nucleotide sequence ID" value="NC_008317.1"/>
</dbReference>
<evidence type="ECO:0000313" key="13">
    <source>
        <dbReference type="Proteomes" id="UP000201984"/>
    </source>
</evidence>
<proteinExistence type="inferred from homology"/>
<keyword evidence="7" id="KW-1090">Inhibition of host innate immune response by virus</keyword>
<evidence type="ECO:0000256" key="9">
    <source>
        <dbReference type="ARBA" id="ARBA00023280"/>
    </source>
</evidence>